<comment type="caution">
    <text evidence="1">The sequence shown here is derived from an EMBL/GenBank/DDBJ whole genome shotgun (WGS) entry which is preliminary data.</text>
</comment>
<evidence type="ECO:0000313" key="1">
    <source>
        <dbReference type="EMBL" id="GCA64244.1"/>
    </source>
</evidence>
<sequence length="80" mass="8728">MGRYSFEEDLELLLKGERPGAFRVQEITRAVITVLATEANVVSVSTPVRWAVQCMVNSLSVVTGSSSMVHSSLQSSYHSP</sequence>
<accession>A0A391NSD2</accession>
<protein>
    <submittedName>
        <fullName evidence="1">Uncharacterized protein</fullName>
    </submittedName>
</protein>
<reference evidence="1 2" key="1">
    <citation type="journal article" date="2018" name="PLoS ONE">
        <title>The draft genome of Kipferlia bialata reveals reductive genome evolution in fornicate parasites.</title>
        <authorList>
            <person name="Tanifuji G."/>
            <person name="Takabayashi S."/>
            <person name="Kume K."/>
            <person name="Takagi M."/>
            <person name="Nakayama T."/>
            <person name="Kamikawa R."/>
            <person name="Inagaki Y."/>
            <person name="Hashimoto T."/>
        </authorList>
    </citation>
    <scope>NUCLEOTIDE SEQUENCE [LARGE SCALE GENOMIC DNA]</scope>
    <source>
        <strain evidence="1">NY0173</strain>
    </source>
</reference>
<keyword evidence="2" id="KW-1185">Reference proteome</keyword>
<evidence type="ECO:0000313" key="2">
    <source>
        <dbReference type="Proteomes" id="UP000265618"/>
    </source>
</evidence>
<organism evidence="1 2">
    <name type="scientific">Kipferlia bialata</name>
    <dbReference type="NCBI Taxonomy" id="797122"/>
    <lineage>
        <taxon>Eukaryota</taxon>
        <taxon>Metamonada</taxon>
        <taxon>Carpediemonas-like organisms</taxon>
        <taxon>Kipferlia</taxon>
    </lineage>
</organism>
<dbReference type="Proteomes" id="UP000265618">
    <property type="component" value="Unassembled WGS sequence"/>
</dbReference>
<gene>
    <name evidence="1" type="ORF">KIPB_013712</name>
</gene>
<proteinExistence type="predicted"/>
<dbReference type="AlphaFoldDB" id="A0A391NSD2"/>
<dbReference type="EMBL" id="BDIP01006658">
    <property type="protein sequence ID" value="GCA64244.1"/>
    <property type="molecule type" value="Genomic_DNA"/>
</dbReference>
<name>A0A391NSD2_9EUKA</name>